<dbReference type="AlphaFoldDB" id="A0AA86P1M0"/>
<evidence type="ECO:0000313" key="2">
    <source>
        <dbReference type="EMBL" id="CAL6004385.1"/>
    </source>
</evidence>
<name>A0AA86P1M0_9EUKA</name>
<sequence>MQLNQVLQNVVLDYKESASMNLVKAWQGDDNSQSQIYEATIPKAEQKLQNTWFNKQLDTPQYISATCGNVSAFCSFNAKQIEIRNLSPEGYQFQIDLEHFMPLSSTQGVNALSFASSGLLLVTSLQHLIIIPLLKKKPQTIMSLNLQTNQSKVHKFQTKFSQKSTLIPQKAFDLIASNRRICVVAVKGQREMFVISIQSQQLIQKLIFGQKIHCLDINCEDQIAIGLGNSLLIKDLINGSEIRYEHSNPCQAVQFQKFSPQAFTQDKLAKEMNQSKSSTFCQSLFETMYSRDIDFKQTENILVFSLQNDITVFNLNISQQKITKAFSFESVKRENYELGGKIIDLIWKDAVLIVKTQHQMILNLMFNQNLTPIGAIMNTDADSSASIGAHILVCSCGEVKCWGM</sequence>
<keyword evidence="3" id="KW-1185">Reference proteome</keyword>
<evidence type="ECO:0000313" key="3">
    <source>
        <dbReference type="Proteomes" id="UP001642409"/>
    </source>
</evidence>
<comment type="caution">
    <text evidence="1">The sequence shown here is derived from an EMBL/GenBank/DDBJ whole genome shotgun (WGS) entry which is preliminary data.</text>
</comment>
<protein>
    <submittedName>
        <fullName evidence="1">Uncharacterized protein</fullName>
    </submittedName>
</protein>
<reference evidence="2 3" key="2">
    <citation type="submission" date="2024-07" db="EMBL/GenBank/DDBJ databases">
        <authorList>
            <person name="Akdeniz Z."/>
        </authorList>
    </citation>
    <scope>NUCLEOTIDE SEQUENCE [LARGE SCALE GENOMIC DNA]</scope>
</reference>
<gene>
    <name evidence="1" type="ORF">HINF_LOCUS16571</name>
    <name evidence="2" type="ORF">HINF_LOCUS18855</name>
</gene>
<organism evidence="1">
    <name type="scientific">Hexamita inflata</name>
    <dbReference type="NCBI Taxonomy" id="28002"/>
    <lineage>
        <taxon>Eukaryota</taxon>
        <taxon>Metamonada</taxon>
        <taxon>Diplomonadida</taxon>
        <taxon>Hexamitidae</taxon>
        <taxon>Hexamitinae</taxon>
        <taxon>Hexamita</taxon>
    </lineage>
</organism>
<dbReference type="Proteomes" id="UP001642409">
    <property type="component" value="Unassembled WGS sequence"/>
</dbReference>
<proteinExistence type="predicted"/>
<evidence type="ECO:0000313" key="1">
    <source>
        <dbReference type="EMBL" id="CAI9928926.1"/>
    </source>
</evidence>
<dbReference type="SUPFAM" id="SSF50978">
    <property type="entry name" value="WD40 repeat-like"/>
    <property type="match status" value="1"/>
</dbReference>
<dbReference type="EMBL" id="CATOUU010000424">
    <property type="protein sequence ID" value="CAI9928926.1"/>
    <property type="molecule type" value="Genomic_DNA"/>
</dbReference>
<reference evidence="1" key="1">
    <citation type="submission" date="2023-06" db="EMBL/GenBank/DDBJ databases">
        <authorList>
            <person name="Kurt Z."/>
        </authorList>
    </citation>
    <scope>NUCLEOTIDE SEQUENCE</scope>
</reference>
<dbReference type="EMBL" id="CAXDID020000049">
    <property type="protein sequence ID" value="CAL6004385.1"/>
    <property type="molecule type" value="Genomic_DNA"/>
</dbReference>
<dbReference type="InterPro" id="IPR036322">
    <property type="entry name" value="WD40_repeat_dom_sf"/>
</dbReference>
<accession>A0AA86P1M0</accession>